<sequence>MSCSRFLHETYSYNLDVDCCPEIVISGYWVGPDADDGWGFVEAVINQMN</sequence>
<name>A0A151U512_CAJCA</name>
<dbReference type="Proteomes" id="UP000075243">
    <property type="component" value="Chromosome 2"/>
</dbReference>
<dbReference type="Gramene" id="C.cajan_06810.t">
    <property type="protein sequence ID" value="C.cajan_06810.t.cds1"/>
    <property type="gene ID" value="C.cajan_06810"/>
</dbReference>
<keyword evidence="2" id="KW-1185">Reference proteome</keyword>
<accession>A0A151U512</accession>
<dbReference type="AlphaFoldDB" id="A0A151U512"/>
<evidence type="ECO:0000313" key="2">
    <source>
        <dbReference type="Proteomes" id="UP000075243"/>
    </source>
</evidence>
<evidence type="ECO:0000313" key="1">
    <source>
        <dbReference type="EMBL" id="KYP74328.1"/>
    </source>
</evidence>
<organism evidence="1 2">
    <name type="scientific">Cajanus cajan</name>
    <name type="common">Pigeon pea</name>
    <name type="synonym">Cajanus indicus</name>
    <dbReference type="NCBI Taxonomy" id="3821"/>
    <lineage>
        <taxon>Eukaryota</taxon>
        <taxon>Viridiplantae</taxon>
        <taxon>Streptophyta</taxon>
        <taxon>Embryophyta</taxon>
        <taxon>Tracheophyta</taxon>
        <taxon>Spermatophyta</taxon>
        <taxon>Magnoliopsida</taxon>
        <taxon>eudicotyledons</taxon>
        <taxon>Gunneridae</taxon>
        <taxon>Pentapetalae</taxon>
        <taxon>rosids</taxon>
        <taxon>fabids</taxon>
        <taxon>Fabales</taxon>
        <taxon>Fabaceae</taxon>
        <taxon>Papilionoideae</taxon>
        <taxon>50 kb inversion clade</taxon>
        <taxon>NPAAA clade</taxon>
        <taxon>indigoferoid/millettioid clade</taxon>
        <taxon>Phaseoleae</taxon>
        <taxon>Cajanus</taxon>
    </lineage>
</organism>
<protein>
    <submittedName>
        <fullName evidence="1">Uncharacterized protein</fullName>
    </submittedName>
</protein>
<proteinExistence type="predicted"/>
<reference evidence="1 2" key="1">
    <citation type="journal article" date="2012" name="Nat. Biotechnol.">
        <title>Draft genome sequence of pigeonpea (Cajanus cajan), an orphan legume crop of resource-poor farmers.</title>
        <authorList>
            <person name="Varshney R.K."/>
            <person name="Chen W."/>
            <person name="Li Y."/>
            <person name="Bharti A.K."/>
            <person name="Saxena R.K."/>
            <person name="Schlueter J.A."/>
            <person name="Donoghue M.T."/>
            <person name="Azam S."/>
            <person name="Fan G."/>
            <person name="Whaley A.M."/>
            <person name="Farmer A.D."/>
            <person name="Sheridan J."/>
            <person name="Iwata A."/>
            <person name="Tuteja R."/>
            <person name="Penmetsa R.V."/>
            <person name="Wu W."/>
            <person name="Upadhyaya H.D."/>
            <person name="Yang S.P."/>
            <person name="Shah T."/>
            <person name="Saxena K.B."/>
            <person name="Michael T."/>
            <person name="McCombie W.R."/>
            <person name="Yang B."/>
            <person name="Zhang G."/>
            <person name="Yang H."/>
            <person name="Wang J."/>
            <person name="Spillane C."/>
            <person name="Cook D.R."/>
            <person name="May G.D."/>
            <person name="Xu X."/>
            <person name="Jackson S.A."/>
        </authorList>
    </citation>
    <scope>NUCLEOTIDE SEQUENCE [LARGE SCALE GENOMIC DNA]</scope>
    <source>
        <strain evidence="2">cv. Asha</strain>
    </source>
</reference>
<dbReference type="EMBL" id="CM003604">
    <property type="protein sequence ID" value="KYP74328.1"/>
    <property type="molecule type" value="Genomic_DNA"/>
</dbReference>
<gene>
    <name evidence="1" type="ORF">KK1_007002</name>
</gene>